<dbReference type="EMBL" id="JACDUR010000003">
    <property type="protein sequence ID" value="MBA2892258.1"/>
    <property type="molecule type" value="Genomic_DNA"/>
</dbReference>
<dbReference type="RefSeq" id="WP_181610960.1">
    <property type="nucleotide sequence ID" value="NZ_BAABAM010000002.1"/>
</dbReference>
<evidence type="ECO:0000256" key="1">
    <source>
        <dbReference type="SAM" id="MobiDB-lite"/>
    </source>
</evidence>
<feature type="compositionally biased region" description="Pro residues" evidence="1">
    <location>
        <begin position="285"/>
        <end position="304"/>
    </location>
</feature>
<dbReference type="Proteomes" id="UP000530928">
    <property type="component" value="Unassembled WGS sequence"/>
</dbReference>
<sequence>MKWGTFARRGGLIGGLAVAAAAPSITAAAAQQAERSADDWGTVVADGGCVQAHSWIVRVKGLAGLVDTTLYGAHYPAIPAAPEERSGGKGLIDLAFPRGPGLGRGGALFTRALGHRLPGEEGVPRPAPCSAYAEAGGSEITVGMPFVPKVLGRVIQPPIGVHAERVQVRAVTTPEGPVTFSGEVAAASISSFGKKVIDVPVQWPVNFGVRIPADLTRPAIAQAVTNEQVTTDARGRPTERDGRYFFDPLAKSGYVNAAHATLLGLNAADATVGHAAVLQTGIPDAAPPNVTPVEPAPVDLPPPP</sequence>
<comment type="caution">
    <text evidence="3">The sequence shown here is derived from an EMBL/GenBank/DDBJ whole genome shotgun (WGS) entry which is preliminary data.</text>
</comment>
<evidence type="ECO:0000313" key="4">
    <source>
        <dbReference type="Proteomes" id="UP000530928"/>
    </source>
</evidence>
<dbReference type="AlphaFoldDB" id="A0A7W0CJE1"/>
<organism evidence="3 4">
    <name type="scientific">Nonomuraea soli</name>
    <dbReference type="NCBI Taxonomy" id="1032476"/>
    <lineage>
        <taxon>Bacteria</taxon>
        <taxon>Bacillati</taxon>
        <taxon>Actinomycetota</taxon>
        <taxon>Actinomycetes</taxon>
        <taxon>Streptosporangiales</taxon>
        <taxon>Streptosporangiaceae</taxon>
        <taxon>Nonomuraea</taxon>
    </lineage>
</organism>
<accession>A0A7W0CJE1</accession>
<reference evidence="3 4" key="1">
    <citation type="submission" date="2020-07" db="EMBL/GenBank/DDBJ databases">
        <title>Genomic Encyclopedia of Type Strains, Phase IV (KMG-IV): sequencing the most valuable type-strain genomes for metagenomic binning, comparative biology and taxonomic classification.</title>
        <authorList>
            <person name="Goeker M."/>
        </authorList>
    </citation>
    <scope>NUCLEOTIDE SEQUENCE [LARGE SCALE GENOMIC DNA]</scope>
    <source>
        <strain evidence="3 4">DSM 45533</strain>
    </source>
</reference>
<feature type="region of interest" description="Disordered" evidence="1">
    <location>
        <begin position="283"/>
        <end position="304"/>
    </location>
</feature>
<feature type="chain" id="PRO_5031277153" evidence="2">
    <location>
        <begin position="30"/>
        <end position="304"/>
    </location>
</feature>
<proteinExistence type="predicted"/>
<evidence type="ECO:0000313" key="3">
    <source>
        <dbReference type="EMBL" id="MBA2892258.1"/>
    </source>
</evidence>
<keyword evidence="4" id="KW-1185">Reference proteome</keyword>
<keyword evidence="2" id="KW-0732">Signal</keyword>
<name>A0A7W0CJE1_9ACTN</name>
<protein>
    <submittedName>
        <fullName evidence="3">Uncharacterized protein</fullName>
    </submittedName>
</protein>
<gene>
    <name evidence="3" type="ORF">HNR30_003599</name>
</gene>
<feature type="signal peptide" evidence="2">
    <location>
        <begin position="1"/>
        <end position="29"/>
    </location>
</feature>
<evidence type="ECO:0000256" key="2">
    <source>
        <dbReference type="SAM" id="SignalP"/>
    </source>
</evidence>